<reference evidence="3 4" key="1">
    <citation type="submission" date="2024-09" db="EMBL/GenBank/DDBJ databases">
        <authorList>
            <person name="Sun Q."/>
            <person name="Mori K."/>
        </authorList>
    </citation>
    <scope>NUCLEOTIDE SEQUENCE [LARGE SCALE GENOMIC DNA]</scope>
    <source>
        <strain evidence="3 4">CCM 8677</strain>
    </source>
</reference>
<dbReference type="Proteomes" id="UP001589844">
    <property type="component" value="Unassembled WGS sequence"/>
</dbReference>
<dbReference type="SMART" id="SM00065">
    <property type="entry name" value="GAF"/>
    <property type="match status" value="1"/>
</dbReference>
<dbReference type="Gene3D" id="1.10.3210.10">
    <property type="entry name" value="Hypothetical protein af1432"/>
    <property type="match status" value="2"/>
</dbReference>
<dbReference type="Pfam" id="PF01966">
    <property type="entry name" value="HD"/>
    <property type="match status" value="1"/>
</dbReference>
<dbReference type="CDD" id="cd00077">
    <property type="entry name" value="HDc"/>
    <property type="match status" value="2"/>
</dbReference>
<dbReference type="PANTHER" id="PTHR43155">
    <property type="entry name" value="CYCLIC DI-GMP PHOSPHODIESTERASE PA4108-RELATED"/>
    <property type="match status" value="1"/>
</dbReference>
<name>A0ABV6IFI0_9BURK</name>
<dbReference type="InterPro" id="IPR029016">
    <property type="entry name" value="GAF-like_dom_sf"/>
</dbReference>
<evidence type="ECO:0000256" key="1">
    <source>
        <dbReference type="SAM" id="Coils"/>
    </source>
</evidence>
<feature type="coiled-coil region" evidence="1">
    <location>
        <begin position="325"/>
        <end position="352"/>
    </location>
</feature>
<dbReference type="RefSeq" id="WP_390213016.1">
    <property type="nucleotide sequence ID" value="NZ_JBHLXJ010000013.1"/>
</dbReference>
<feature type="domain" description="HD-GYP" evidence="2">
    <location>
        <begin position="310"/>
        <end position="526"/>
    </location>
</feature>
<evidence type="ECO:0000313" key="4">
    <source>
        <dbReference type="Proteomes" id="UP001589844"/>
    </source>
</evidence>
<dbReference type="InterPro" id="IPR003018">
    <property type="entry name" value="GAF"/>
</dbReference>
<dbReference type="EMBL" id="JBHLXJ010000013">
    <property type="protein sequence ID" value="MFC0350589.1"/>
    <property type="molecule type" value="Genomic_DNA"/>
</dbReference>
<dbReference type="Pfam" id="PF13487">
    <property type="entry name" value="HD_5"/>
    <property type="match status" value="1"/>
</dbReference>
<organism evidence="3 4">
    <name type="scientific">Undibacterium danionis</name>
    <dbReference type="NCBI Taxonomy" id="1812100"/>
    <lineage>
        <taxon>Bacteria</taxon>
        <taxon>Pseudomonadati</taxon>
        <taxon>Pseudomonadota</taxon>
        <taxon>Betaproteobacteria</taxon>
        <taxon>Burkholderiales</taxon>
        <taxon>Oxalobacteraceae</taxon>
        <taxon>Undibacterium</taxon>
    </lineage>
</organism>
<gene>
    <name evidence="3" type="ORF">ACFFJH_12270</name>
</gene>
<dbReference type="SUPFAM" id="SSF55781">
    <property type="entry name" value="GAF domain-like"/>
    <property type="match status" value="1"/>
</dbReference>
<dbReference type="SUPFAM" id="SSF109604">
    <property type="entry name" value="HD-domain/PDEase-like"/>
    <property type="match status" value="2"/>
</dbReference>
<dbReference type="Pfam" id="PF01590">
    <property type="entry name" value="GAF"/>
    <property type="match status" value="1"/>
</dbReference>
<dbReference type="Gene3D" id="3.30.450.40">
    <property type="match status" value="1"/>
</dbReference>
<dbReference type="InterPro" id="IPR003607">
    <property type="entry name" value="HD/PDEase_dom"/>
</dbReference>
<proteinExistence type="predicted"/>
<dbReference type="InterPro" id="IPR037522">
    <property type="entry name" value="HD_GYP_dom"/>
</dbReference>
<evidence type="ECO:0000259" key="2">
    <source>
        <dbReference type="PROSITE" id="PS51832"/>
    </source>
</evidence>
<protein>
    <submittedName>
        <fullName evidence="3">HD domain-containing phosphohydrolase</fullName>
    </submittedName>
</protein>
<evidence type="ECO:0000313" key="3">
    <source>
        <dbReference type="EMBL" id="MFC0350589.1"/>
    </source>
</evidence>
<comment type="caution">
    <text evidence="3">The sequence shown here is derived from an EMBL/GenBank/DDBJ whole genome shotgun (WGS) entry which is preliminary data.</text>
</comment>
<sequence>MSELNHEQIAERLQHLTELSVALNDIKEVDQLLERIVSTAKTMTNADGGTLYRVSSDKQSLEFDIAINDTLNLHFGGSHEKSSKMASIPLVDQAGHPNLSAVVAYAANLKQSVRIASVYDADLFNFSEMRRFDELNNYRCQSLLTVPMLNHESELIGVLQLINAIDPVNKDIHSFSETDQRFIEALASQAAIALSNQELIFQLENLFESLVNLINIGIDEKSPNTGRHCQHVPELTMMLAEAAHRHNEGPLKDFKMTDRDRRELWMAGLLHDCGKITTPVHVIEKSTKLETIFDRIHLIDARFEILRRDLEIQYLKQTHTLSATSEQKQAAEQAYKNELVQLDQEKAFLRHANIGGERMSDEDQQRVLQIAQRRWIDSHGVQQHLLNTEESENLTIKGGTLTADERKIINNHIAVTIRMLEALPWPKHLKNVPEYAGGHHERMDGKGYPRGLRGSQMSVQARMMAIADIFEALSAKDRPYKTGKSITESLDILGKFSLNGHIDPDLFHIFVKEKVYLQYAQKFMDSAQIDEVDESKIPGYLAPSPTS</sequence>
<dbReference type="InterPro" id="IPR006674">
    <property type="entry name" value="HD_domain"/>
</dbReference>
<dbReference type="PROSITE" id="PS51832">
    <property type="entry name" value="HD_GYP"/>
    <property type="match status" value="1"/>
</dbReference>
<dbReference type="SMART" id="SM00471">
    <property type="entry name" value="HDc"/>
    <property type="match status" value="1"/>
</dbReference>
<dbReference type="PANTHER" id="PTHR43155:SF2">
    <property type="entry name" value="CYCLIC DI-GMP PHOSPHODIESTERASE PA4108"/>
    <property type="match status" value="1"/>
</dbReference>
<keyword evidence="4" id="KW-1185">Reference proteome</keyword>
<accession>A0ABV6IFI0</accession>
<keyword evidence="1" id="KW-0175">Coiled coil</keyword>